<keyword evidence="1" id="KW-0805">Transcription regulation</keyword>
<dbReference type="PANTHER" id="PTHR47506:SF3">
    <property type="entry name" value="HTH-TYPE TRANSCRIPTIONAL REGULATOR LMRA"/>
    <property type="match status" value="1"/>
</dbReference>
<dbReference type="Pfam" id="PF16925">
    <property type="entry name" value="TetR_C_13"/>
    <property type="match status" value="1"/>
</dbReference>
<feature type="domain" description="HTH tetR-type" evidence="5">
    <location>
        <begin position="48"/>
        <end position="108"/>
    </location>
</feature>
<name>A0A1T5E9J4_9SPHN</name>
<dbReference type="EMBL" id="FUYP01000020">
    <property type="protein sequence ID" value="SKB80634.1"/>
    <property type="molecule type" value="Genomic_DNA"/>
</dbReference>
<dbReference type="PANTHER" id="PTHR47506">
    <property type="entry name" value="TRANSCRIPTIONAL REGULATORY PROTEIN"/>
    <property type="match status" value="1"/>
</dbReference>
<dbReference type="GO" id="GO:0003677">
    <property type="term" value="F:DNA binding"/>
    <property type="evidence" value="ECO:0007669"/>
    <property type="project" value="UniProtKB-UniRule"/>
</dbReference>
<organism evidence="6 7">
    <name type="scientific">Sphingopyxis flava</name>
    <dbReference type="NCBI Taxonomy" id="1507287"/>
    <lineage>
        <taxon>Bacteria</taxon>
        <taxon>Pseudomonadati</taxon>
        <taxon>Pseudomonadota</taxon>
        <taxon>Alphaproteobacteria</taxon>
        <taxon>Sphingomonadales</taxon>
        <taxon>Sphingomonadaceae</taxon>
        <taxon>Sphingopyxis</taxon>
    </lineage>
</organism>
<dbReference type="AlphaFoldDB" id="A0A1T5E9J4"/>
<dbReference type="InterPro" id="IPR001647">
    <property type="entry name" value="HTH_TetR"/>
</dbReference>
<dbReference type="SUPFAM" id="SSF46689">
    <property type="entry name" value="Homeodomain-like"/>
    <property type="match status" value="1"/>
</dbReference>
<evidence type="ECO:0000256" key="1">
    <source>
        <dbReference type="ARBA" id="ARBA00023015"/>
    </source>
</evidence>
<keyword evidence="7" id="KW-1185">Reference proteome</keyword>
<dbReference type="InterPro" id="IPR011075">
    <property type="entry name" value="TetR_C"/>
</dbReference>
<dbReference type="PROSITE" id="PS01081">
    <property type="entry name" value="HTH_TETR_1"/>
    <property type="match status" value="1"/>
</dbReference>
<evidence type="ECO:0000256" key="3">
    <source>
        <dbReference type="ARBA" id="ARBA00023163"/>
    </source>
</evidence>
<evidence type="ECO:0000256" key="4">
    <source>
        <dbReference type="PROSITE-ProRule" id="PRU00335"/>
    </source>
</evidence>
<sequence>MLIRMPTNESPPIPSKPPRRAARGAAAAARIVPSAGGGAPSRGRAARGSARDKLIAAAHQTVRRKGYAATTVDEICAVAGVTKGAFFHHFASKDALAVAAAEGWTERARPMFELPPHTKLGDPLDRLLGHIDFRLAMLDGPVEDFTCFVGTMVQEAYATNDAIRAACEASITAYCEALTPDIEAAIARHGISHGVGAMSLARHVQAVLQGAFIMAKTTNDAAIARDSVTHLKRYILMLFSRG</sequence>
<gene>
    <name evidence="6" type="ORF">SAMN06295937_102026</name>
</gene>
<evidence type="ECO:0000259" key="5">
    <source>
        <dbReference type="PROSITE" id="PS50977"/>
    </source>
</evidence>
<dbReference type="Pfam" id="PF00440">
    <property type="entry name" value="TetR_N"/>
    <property type="match status" value="1"/>
</dbReference>
<keyword evidence="3" id="KW-0804">Transcription</keyword>
<dbReference type="Gene3D" id="1.10.357.10">
    <property type="entry name" value="Tetracycline Repressor, domain 2"/>
    <property type="match status" value="1"/>
</dbReference>
<dbReference type="PRINTS" id="PR00455">
    <property type="entry name" value="HTHTETR"/>
</dbReference>
<proteinExistence type="predicted"/>
<evidence type="ECO:0000256" key="2">
    <source>
        <dbReference type="ARBA" id="ARBA00023125"/>
    </source>
</evidence>
<dbReference type="InterPro" id="IPR023772">
    <property type="entry name" value="DNA-bd_HTH_TetR-type_CS"/>
</dbReference>
<accession>A0A1T5E9J4</accession>
<feature type="DNA-binding region" description="H-T-H motif" evidence="4">
    <location>
        <begin position="71"/>
        <end position="90"/>
    </location>
</feature>
<dbReference type="PROSITE" id="PS50977">
    <property type="entry name" value="HTH_TETR_2"/>
    <property type="match status" value="1"/>
</dbReference>
<reference evidence="7" key="1">
    <citation type="submission" date="2017-02" db="EMBL/GenBank/DDBJ databases">
        <authorList>
            <person name="Varghese N."/>
            <person name="Submissions S."/>
        </authorList>
    </citation>
    <scope>NUCLEOTIDE SEQUENCE [LARGE SCALE GENOMIC DNA]</scope>
    <source>
        <strain evidence="7">R11H</strain>
    </source>
</reference>
<dbReference type="InterPro" id="IPR009057">
    <property type="entry name" value="Homeodomain-like_sf"/>
</dbReference>
<protein>
    <submittedName>
        <fullName evidence="6">Transcriptional regulator, TetR family</fullName>
    </submittedName>
</protein>
<evidence type="ECO:0000313" key="6">
    <source>
        <dbReference type="EMBL" id="SKB80634.1"/>
    </source>
</evidence>
<keyword evidence="2 4" id="KW-0238">DNA-binding</keyword>
<evidence type="ECO:0000313" key="7">
    <source>
        <dbReference type="Proteomes" id="UP000190044"/>
    </source>
</evidence>
<dbReference type="Proteomes" id="UP000190044">
    <property type="component" value="Unassembled WGS sequence"/>
</dbReference>
<dbReference type="SUPFAM" id="SSF48498">
    <property type="entry name" value="Tetracyclin repressor-like, C-terminal domain"/>
    <property type="match status" value="1"/>
</dbReference>
<dbReference type="InterPro" id="IPR036271">
    <property type="entry name" value="Tet_transcr_reg_TetR-rel_C_sf"/>
</dbReference>